<evidence type="ECO:0000313" key="1">
    <source>
        <dbReference type="EMBL" id="WAR11262.1"/>
    </source>
</evidence>
<protein>
    <submittedName>
        <fullName evidence="1">Uncharacterized protein</fullName>
    </submittedName>
</protein>
<dbReference type="EMBL" id="CP111018">
    <property type="protein sequence ID" value="WAR11262.1"/>
    <property type="molecule type" value="Genomic_DNA"/>
</dbReference>
<name>A0ABY7EQM4_MYAAR</name>
<proteinExistence type="predicted"/>
<accession>A0ABY7EQM4</accession>
<evidence type="ECO:0000313" key="2">
    <source>
        <dbReference type="Proteomes" id="UP001164746"/>
    </source>
</evidence>
<sequence>MKQKVITQGMSVRFGLGLHSTDVVFNTLIDIMYVKLCKLTIWPHRDTIIKDMPSEYKKEFPTSSIIIDETEVKKQSTSALGQMYSDQ</sequence>
<reference evidence="1" key="1">
    <citation type="submission" date="2022-11" db="EMBL/GenBank/DDBJ databases">
        <title>Centuries of genome instability and evolution in soft-shell clam transmissible cancer (bioRxiv).</title>
        <authorList>
            <person name="Hart S.F.M."/>
            <person name="Yonemitsu M.A."/>
            <person name="Giersch R.M."/>
            <person name="Beal B.F."/>
            <person name="Arriagada G."/>
            <person name="Davis B.W."/>
            <person name="Ostrander E.A."/>
            <person name="Goff S.P."/>
            <person name="Metzger M.J."/>
        </authorList>
    </citation>
    <scope>NUCLEOTIDE SEQUENCE</scope>
    <source>
        <strain evidence="1">MELC-2E11</strain>
        <tissue evidence="1">Siphon/mantle</tissue>
    </source>
</reference>
<dbReference type="Proteomes" id="UP001164746">
    <property type="component" value="Chromosome 7"/>
</dbReference>
<keyword evidence="2" id="KW-1185">Reference proteome</keyword>
<gene>
    <name evidence="1" type="ORF">MAR_036338</name>
</gene>
<dbReference type="PANTHER" id="PTHR23080">
    <property type="entry name" value="THAP DOMAIN PROTEIN"/>
    <property type="match status" value="1"/>
</dbReference>
<organism evidence="1 2">
    <name type="scientific">Mya arenaria</name>
    <name type="common">Soft-shell clam</name>
    <dbReference type="NCBI Taxonomy" id="6604"/>
    <lineage>
        <taxon>Eukaryota</taxon>
        <taxon>Metazoa</taxon>
        <taxon>Spiralia</taxon>
        <taxon>Lophotrochozoa</taxon>
        <taxon>Mollusca</taxon>
        <taxon>Bivalvia</taxon>
        <taxon>Autobranchia</taxon>
        <taxon>Heteroconchia</taxon>
        <taxon>Euheterodonta</taxon>
        <taxon>Imparidentia</taxon>
        <taxon>Neoheterodontei</taxon>
        <taxon>Myida</taxon>
        <taxon>Myoidea</taxon>
        <taxon>Myidae</taxon>
        <taxon>Mya</taxon>
    </lineage>
</organism>